<reference evidence="1 2" key="1">
    <citation type="submission" date="2019-05" db="EMBL/GenBank/DDBJ databases">
        <title>Another draft genome of Portunus trituberculatus and its Hox gene families provides insights of decapod evolution.</title>
        <authorList>
            <person name="Jeong J.-H."/>
            <person name="Song I."/>
            <person name="Kim S."/>
            <person name="Choi T."/>
            <person name="Kim D."/>
            <person name="Ryu S."/>
            <person name="Kim W."/>
        </authorList>
    </citation>
    <scope>NUCLEOTIDE SEQUENCE [LARGE SCALE GENOMIC DNA]</scope>
    <source>
        <tissue evidence="1">Muscle</tissue>
    </source>
</reference>
<accession>A0A5B7HZX1</accession>
<evidence type="ECO:0000313" key="1">
    <source>
        <dbReference type="EMBL" id="MPC75179.1"/>
    </source>
</evidence>
<dbReference type="EMBL" id="VSRR010040534">
    <property type="protein sequence ID" value="MPC75179.1"/>
    <property type="molecule type" value="Genomic_DNA"/>
</dbReference>
<organism evidence="1 2">
    <name type="scientific">Portunus trituberculatus</name>
    <name type="common">Swimming crab</name>
    <name type="synonym">Neptunus trituberculatus</name>
    <dbReference type="NCBI Taxonomy" id="210409"/>
    <lineage>
        <taxon>Eukaryota</taxon>
        <taxon>Metazoa</taxon>
        <taxon>Ecdysozoa</taxon>
        <taxon>Arthropoda</taxon>
        <taxon>Crustacea</taxon>
        <taxon>Multicrustacea</taxon>
        <taxon>Malacostraca</taxon>
        <taxon>Eumalacostraca</taxon>
        <taxon>Eucarida</taxon>
        <taxon>Decapoda</taxon>
        <taxon>Pleocyemata</taxon>
        <taxon>Brachyura</taxon>
        <taxon>Eubrachyura</taxon>
        <taxon>Portunoidea</taxon>
        <taxon>Portunidae</taxon>
        <taxon>Portuninae</taxon>
        <taxon>Portunus</taxon>
    </lineage>
</organism>
<name>A0A5B7HZX1_PORTR</name>
<sequence>MHWSAFCIAISPDEPATVFFNGEKAKTKAEDEWVHR</sequence>
<evidence type="ECO:0000313" key="2">
    <source>
        <dbReference type="Proteomes" id="UP000324222"/>
    </source>
</evidence>
<proteinExistence type="predicted"/>
<keyword evidence="2" id="KW-1185">Reference proteome</keyword>
<dbReference type="Proteomes" id="UP000324222">
    <property type="component" value="Unassembled WGS sequence"/>
</dbReference>
<protein>
    <submittedName>
        <fullName evidence="1">Uncharacterized protein</fullName>
    </submittedName>
</protein>
<gene>
    <name evidence="1" type="ORF">E2C01_069563</name>
</gene>
<dbReference type="AlphaFoldDB" id="A0A5B7HZX1"/>
<comment type="caution">
    <text evidence="1">The sequence shown here is derived from an EMBL/GenBank/DDBJ whole genome shotgun (WGS) entry which is preliminary data.</text>
</comment>